<dbReference type="AlphaFoldDB" id="A0A842YJL9"/>
<evidence type="ECO:0000313" key="3">
    <source>
        <dbReference type="Proteomes" id="UP000646659"/>
    </source>
</evidence>
<dbReference type="Proteomes" id="UP000646659">
    <property type="component" value="Unassembled WGS sequence"/>
</dbReference>
<feature type="transmembrane region" description="Helical" evidence="1">
    <location>
        <begin position="12"/>
        <end position="29"/>
    </location>
</feature>
<keyword evidence="1" id="KW-0472">Membrane</keyword>
<sequence length="92" mass="9945">MFMNPLDLLNITNVGVFVIFTGAAGVILLSKPLDKIIMFSLLQGGFVMVLAAARYLDVAMAAALFDPISTIILLMAVMRINDIRTSRGEEVA</sequence>
<reference evidence="2" key="1">
    <citation type="submission" date="2018-06" db="EMBL/GenBank/DDBJ databases">
        <title>Draft genome sequence of Methanothermobacter thermautotrophicus Strain WHS, a thermophilic, hydrogenotrophic methanogen isolated from Washburn Hot Springs in Yellowstone National Park, USA.</title>
        <authorList>
            <person name="Mckay L.J."/>
            <person name="Klingelsmith K."/>
            <person name="Inskeep W.P."/>
            <person name="Fields M.W."/>
        </authorList>
    </citation>
    <scope>NUCLEOTIDE SEQUENCE</scope>
    <source>
        <strain evidence="2">WHS</strain>
    </source>
</reference>
<dbReference type="InterPro" id="IPR011308">
    <property type="entry name" value="Prd_NiFe_hyd_3_EhaD"/>
</dbReference>
<name>A0A842YJL9_METTF</name>
<dbReference type="OrthoDB" id="69360at2157"/>
<comment type="caution">
    <text evidence="2">The sequence shown here is derived from an EMBL/GenBank/DDBJ whole genome shotgun (WGS) entry which is preliminary data.</text>
</comment>
<dbReference type="PIRSF" id="PIRSF006581">
    <property type="entry name" value="EhaD"/>
    <property type="match status" value="1"/>
</dbReference>
<organism evidence="2 3">
    <name type="scientific">Methanothermobacter thermautotrophicus</name>
    <name type="common">Methanobacterium thermoformicicum</name>
    <dbReference type="NCBI Taxonomy" id="145262"/>
    <lineage>
        <taxon>Archaea</taxon>
        <taxon>Methanobacteriati</taxon>
        <taxon>Methanobacteriota</taxon>
        <taxon>Methanomada group</taxon>
        <taxon>Methanobacteria</taxon>
        <taxon>Methanobacteriales</taxon>
        <taxon>Methanobacteriaceae</taxon>
        <taxon>Methanothermobacter</taxon>
    </lineage>
</organism>
<dbReference type="Pfam" id="PF09881">
    <property type="entry name" value="EhaD"/>
    <property type="match status" value="1"/>
</dbReference>
<feature type="transmembrane region" description="Helical" evidence="1">
    <location>
        <begin position="36"/>
        <end position="53"/>
    </location>
</feature>
<gene>
    <name evidence="2" type="ORF">DNK57_01710</name>
</gene>
<evidence type="ECO:0000313" key="2">
    <source>
        <dbReference type="EMBL" id="MBE2899546.1"/>
    </source>
</evidence>
<proteinExistence type="predicted"/>
<keyword evidence="1" id="KW-1133">Transmembrane helix</keyword>
<dbReference type="RefSeq" id="WP_192961325.1">
    <property type="nucleotide sequence ID" value="NZ_QKOF01000003.1"/>
</dbReference>
<feature type="transmembrane region" description="Helical" evidence="1">
    <location>
        <begin position="59"/>
        <end position="77"/>
    </location>
</feature>
<dbReference type="InterPro" id="IPR019213">
    <property type="entry name" value="EhaD-like"/>
</dbReference>
<keyword evidence="1" id="KW-0812">Transmembrane</keyword>
<evidence type="ECO:0000256" key="1">
    <source>
        <dbReference type="SAM" id="Phobius"/>
    </source>
</evidence>
<dbReference type="EMBL" id="QKOF01000003">
    <property type="protein sequence ID" value="MBE2899546.1"/>
    <property type="molecule type" value="Genomic_DNA"/>
</dbReference>
<accession>A0A842YJL9</accession>
<protein>
    <submittedName>
        <fullName evidence="2">DUF2108 domain-containing protein</fullName>
    </submittedName>
</protein>